<gene>
    <name evidence="7" type="ORF">LSH36_18g02010</name>
</gene>
<dbReference type="SUPFAM" id="SSF54001">
    <property type="entry name" value="Cysteine proteinases"/>
    <property type="match status" value="1"/>
</dbReference>
<evidence type="ECO:0000256" key="5">
    <source>
        <dbReference type="SAM" id="MobiDB-lite"/>
    </source>
</evidence>
<dbReference type="Proteomes" id="UP001208570">
    <property type="component" value="Unassembled WGS sequence"/>
</dbReference>
<feature type="domain" description="NlpC/P60" evidence="6">
    <location>
        <begin position="1"/>
        <end position="133"/>
    </location>
</feature>
<feature type="region of interest" description="Disordered" evidence="5">
    <location>
        <begin position="171"/>
        <end position="245"/>
    </location>
</feature>
<proteinExistence type="inferred from homology"/>
<feature type="compositionally biased region" description="Basic residues" evidence="5">
    <location>
        <begin position="214"/>
        <end position="223"/>
    </location>
</feature>
<comment type="similarity">
    <text evidence="1">Belongs to the peptidase C40 family.</text>
</comment>
<dbReference type="AlphaFoldDB" id="A0AAD9KCQ5"/>
<comment type="caution">
    <text evidence="7">The sequence shown here is derived from an EMBL/GenBank/DDBJ whole genome shotgun (WGS) entry which is preliminary data.</text>
</comment>
<keyword evidence="4" id="KW-0788">Thiol protease</keyword>
<name>A0AAD9KCQ5_9ANNE</name>
<dbReference type="PROSITE" id="PS51935">
    <property type="entry name" value="NLPC_P60"/>
    <property type="match status" value="1"/>
</dbReference>
<dbReference type="EMBL" id="JAODUP010000018">
    <property type="protein sequence ID" value="KAK2168285.1"/>
    <property type="molecule type" value="Genomic_DNA"/>
</dbReference>
<organism evidence="7 8">
    <name type="scientific">Paralvinella palmiformis</name>
    <dbReference type="NCBI Taxonomy" id="53620"/>
    <lineage>
        <taxon>Eukaryota</taxon>
        <taxon>Metazoa</taxon>
        <taxon>Spiralia</taxon>
        <taxon>Lophotrochozoa</taxon>
        <taxon>Annelida</taxon>
        <taxon>Polychaeta</taxon>
        <taxon>Sedentaria</taxon>
        <taxon>Canalipalpata</taxon>
        <taxon>Terebellida</taxon>
        <taxon>Terebelliformia</taxon>
        <taxon>Alvinellidae</taxon>
        <taxon>Paralvinella</taxon>
    </lineage>
</organism>
<dbReference type="GO" id="GO:0006508">
    <property type="term" value="P:proteolysis"/>
    <property type="evidence" value="ECO:0007669"/>
    <property type="project" value="UniProtKB-KW"/>
</dbReference>
<feature type="compositionally biased region" description="Basic and acidic residues" evidence="5">
    <location>
        <begin position="199"/>
        <end position="208"/>
    </location>
</feature>
<dbReference type="InterPro" id="IPR038765">
    <property type="entry name" value="Papain-like_cys_pep_sf"/>
</dbReference>
<protein>
    <recommendedName>
        <fullName evidence="6">NlpC/P60 domain-containing protein</fullName>
    </recommendedName>
</protein>
<dbReference type="PANTHER" id="PTHR47664">
    <property type="entry name" value="NLPC_P60 DOMAIN-CONTAINING PROTEIN"/>
    <property type="match status" value="1"/>
</dbReference>
<dbReference type="PANTHER" id="PTHR47664:SF1">
    <property type="entry name" value="CHROMOSOME UNDETERMINED SCAFFOLD_14, WHOLE GENOME SHOTGUN SEQUENCE"/>
    <property type="match status" value="1"/>
</dbReference>
<accession>A0AAD9KCQ5</accession>
<dbReference type="InterPro" id="IPR000064">
    <property type="entry name" value="NLP_P60_dom"/>
</dbReference>
<evidence type="ECO:0000313" key="7">
    <source>
        <dbReference type="EMBL" id="KAK2168285.1"/>
    </source>
</evidence>
<evidence type="ECO:0000256" key="4">
    <source>
        <dbReference type="ARBA" id="ARBA00022807"/>
    </source>
</evidence>
<keyword evidence="8" id="KW-1185">Reference proteome</keyword>
<reference evidence="7" key="1">
    <citation type="journal article" date="2023" name="Mol. Biol. Evol.">
        <title>Third-Generation Sequencing Reveals the Adaptive Role of the Epigenome in Three Deep-Sea Polychaetes.</title>
        <authorList>
            <person name="Perez M."/>
            <person name="Aroh O."/>
            <person name="Sun Y."/>
            <person name="Lan Y."/>
            <person name="Juniper S.K."/>
            <person name="Young C.R."/>
            <person name="Angers B."/>
            <person name="Qian P.Y."/>
        </authorList>
    </citation>
    <scope>NUCLEOTIDE SEQUENCE</scope>
    <source>
        <strain evidence="7">P08H-3</strain>
    </source>
</reference>
<evidence type="ECO:0000256" key="2">
    <source>
        <dbReference type="ARBA" id="ARBA00022670"/>
    </source>
</evidence>
<evidence type="ECO:0000313" key="8">
    <source>
        <dbReference type="Proteomes" id="UP001208570"/>
    </source>
</evidence>
<keyword evidence="3" id="KW-0378">Hydrolase</keyword>
<dbReference type="Gene3D" id="3.90.1720.10">
    <property type="entry name" value="endopeptidase domain like (from Nostoc punctiforme)"/>
    <property type="match status" value="1"/>
</dbReference>
<keyword evidence="2" id="KW-0645">Protease</keyword>
<feature type="region of interest" description="Disordered" evidence="5">
    <location>
        <begin position="295"/>
        <end position="323"/>
    </location>
</feature>
<evidence type="ECO:0000256" key="3">
    <source>
        <dbReference type="ARBA" id="ARBA00022801"/>
    </source>
</evidence>
<evidence type="ECO:0000259" key="6">
    <source>
        <dbReference type="PROSITE" id="PS51935"/>
    </source>
</evidence>
<dbReference type="GO" id="GO:0008234">
    <property type="term" value="F:cysteine-type peptidase activity"/>
    <property type="evidence" value="ECO:0007669"/>
    <property type="project" value="UniProtKB-KW"/>
</dbReference>
<evidence type="ECO:0000256" key="1">
    <source>
        <dbReference type="ARBA" id="ARBA00007074"/>
    </source>
</evidence>
<sequence>MDDWTRRHSVRGEDSEYNSKLFLDCCGLVRRVMRDLKKDFGFLIGPWNQAYMCDTLPIRIDAEGEMKPGDLVFISGTYYNTKMKKQKHSMTHVEIWLGEGQKTIGARWHKGKVQIFDSYQFESTSYHSMKYIFKSIDTWLMGICRSHCPEHPWKTRAQKFVPSKKSVFALPVQQNNGDSDESAGDCSGEEAAPSACKNSDNEHVKKTSESTTFKRVKKPKRSSKSAQPRLIGTSQTPRLSEKVRLPLSADSKRSLMKSRAQQHQLVLQSLGVQGRSFGQRRDLYCQTSMSKPCKTETGGQNCIPDVEHSDSATNTGDENNADRLTSDVIKSGSGATSDHISSAISGLYSMTLCDAPQSDISSMMLAQQKYNKQDLVQLFTLPTGQPTKANFFPPINQLNKNAMVTQFGYGTSVVRPASSGNATQCFSDGGAASPFIGTELLDITENDLLADDLTKCDLLAGEQTKCDLLAERQTKNDSQIEELTECDILTEEKSISVLDENTKQKCVEDDSID</sequence>